<dbReference type="SUPFAM" id="SSF50978">
    <property type="entry name" value="WD40 repeat-like"/>
    <property type="match status" value="1"/>
</dbReference>
<feature type="region of interest" description="Disordered" evidence="1">
    <location>
        <begin position="788"/>
        <end position="810"/>
    </location>
</feature>
<evidence type="ECO:0000259" key="2">
    <source>
        <dbReference type="Pfam" id="PF25460"/>
    </source>
</evidence>
<dbReference type="GO" id="GO:0005643">
    <property type="term" value="C:nuclear pore"/>
    <property type="evidence" value="ECO:0007669"/>
    <property type="project" value="TreeGrafter"/>
</dbReference>
<reference evidence="3" key="2">
    <citation type="submission" date="2025-09" db="UniProtKB">
        <authorList>
            <consortium name="Ensembl"/>
        </authorList>
    </citation>
    <scope>IDENTIFICATION</scope>
</reference>
<feature type="region of interest" description="Disordered" evidence="1">
    <location>
        <begin position="629"/>
        <end position="650"/>
    </location>
</feature>
<dbReference type="InterPro" id="IPR015943">
    <property type="entry name" value="WD40/YVTN_repeat-like_dom_sf"/>
</dbReference>
<evidence type="ECO:0000313" key="4">
    <source>
        <dbReference type="Proteomes" id="UP000694556"/>
    </source>
</evidence>
<sequence>MCSLGLFPPPPPPGSATLYELNNVLVCGRLCEPLPLAFQSQLAGLPALSLPKDGLKAPGRLEHGTRPAFIHHREALWKRCINAWRDAGLCGLLKEIASAEEDEGLQWLKTGSSSALAVCRWLSSLHGSLFPHLSLTSEDMIAAFSQAVDWAGCTVRAFAWHPHTSKFAVALLDDSVRVYNSSRSPPSPGASRQACKALLTSRLRRLVLRPPQRLPAEPLSPSWDFKPASARAHPGTGLWGARGSALNHVSATIPSLKHRLQRNVAAVAWKPLCASILAVACQSCVLVWHLDPTSLSTRPSSGCAQVLSYPGHSPVTSLAWAPSGELLLSASPVDTAMLVWDVSTENCVQLQWFGGGGVTFLAWSPDGSKVLAATPSAVFRVWEAQMWTCERWPTIKGRCQTGCWSPDGSRLLFTVLGESVIYSLSFSEYRGEMQGQVGGSKTASIVADLSETTFETLYGEERWVCPCTMLGGGAEGARAPLSSTPGVGGVGGGLTVLLRVPGSGERCTPWCGTPPVSGWRRSSEVRARRCPHVGCSSRISPQNPHCSGLGANPRGVRGQQGSARSLSFLPHRDIFAPLSPLARELRPPCQPCPSSRCSRSARTAPRASWLCQRSSPGDNRAIQALLAAAGTSTAPTQSSPLRERRKRGAGDAAARLGLPASCQRGQGLGCIRTTGSELSRFYFALLQAGWGKKHKGENHGGAQDSYSWLLTVLCTRRGRKIENNHWVRGTGPSHHALKVGVFLKELPQLLPNPFSPNFTCLRAGFAAPSPVFSPPPCPCSLAAASLSSRRESRLPRQPDGGGRVSYPQQPRVRAPALVRSGPGAAWGLPTRGTWWGGGRRRCRPSLLLQAALFSPRIGHIAPILAL</sequence>
<dbReference type="Gene3D" id="2.130.10.10">
    <property type="entry name" value="YVTN repeat-like/Quinoprotein amine dehydrogenase"/>
    <property type="match status" value="1"/>
</dbReference>
<evidence type="ECO:0000256" key="1">
    <source>
        <dbReference type="SAM" id="MobiDB-lite"/>
    </source>
</evidence>
<dbReference type="SMART" id="SM00320">
    <property type="entry name" value="WD40"/>
    <property type="match status" value="4"/>
</dbReference>
<dbReference type="GO" id="GO:0006913">
    <property type="term" value="P:nucleocytoplasmic transport"/>
    <property type="evidence" value="ECO:0007669"/>
    <property type="project" value="TreeGrafter"/>
</dbReference>
<feature type="compositionally biased region" description="Polar residues" evidence="1">
    <location>
        <begin position="630"/>
        <end position="640"/>
    </location>
</feature>
<dbReference type="PANTHER" id="PTHR14494:SF0">
    <property type="entry name" value="ALADIN"/>
    <property type="match status" value="1"/>
</dbReference>
<dbReference type="Pfam" id="PF25460">
    <property type="entry name" value="Beta-prop_Aladin"/>
    <property type="match status" value="1"/>
</dbReference>
<protein>
    <submittedName>
        <fullName evidence="3">Aladin WD repeat nucleoporin</fullName>
    </submittedName>
</protein>
<dbReference type="PANTHER" id="PTHR14494">
    <property type="entry name" value="ALADIN/ADRACALIN/AAAS"/>
    <property type="match status" value="1"/>
</dbReference>
<proteinExistence type="predicted"/>
<dbReference type="InterPro" id="IPR036322">
    <property type="entry name" value="WD40_repeat_dom_sf"/>
</dbReference>
<dbReference type="InterPro" id="IPR045139">
    <property type="entry name" value="Aladin"/>
</dbReference>
<organism evidence="3 4">
    <name type="scientific">Cairina moschata</name>
    <name type="common">Muscovy duck</name>
    <dbReference type="NCBI Taxonomy" id="8855"/>
    <lineage>
        <taxon>Eukaryota</taxon>
        <taxon>Metazoa</taxon>
        <taxon>Chordata</taxon>
        <taxon>Craniata</taxon>
        <taxon>Vertebrata</taxon>
        <taxon>Euteleostomi</taxon>
        <taxon>Archelosauria</taxon>
        <taxon>Archosauria</taxon>
        <taxon>Dinosauria</taxon>
        <taxon>Saurischia</taxon>
        <taxon>Theropoda</taxon>
        <taxon>Coelurosauria</taxon>
        <taxon>Aves</taxon>
        <taxon>Neognathae</taxon>
        <taxon>Galloanserae</taxon>
        <taxon>Anseriformes</taxon>
        <taxon>Anatidae</taxon>
        <taxon>Anatinae</taxon>
        <taxon>Cairina</taxon>
    </lineage>
</organism>
<name>A0A8C3BWD1_CAIMO</name>
<reference evidence="3" key="1">
    <citation type="submission" date="2025-08" db="UniProtKB">
        <authorList>
            <consortium name="Ensembl"/>
        </authorList>
    </citation>
    <scope>IDENTIFICATION</scope>
</reference>
<accession>A0A8C3BWD1</accession>
<dbReference type="Proteomes" id="UP000694556">
    <property type="component" value="Unassembled WGS sequence"/>
</dbReference>
<keyword evidence="4" id="KW-1185">Reference proteome</keyword>
<feature type="domain" description="Aladin seven-bladed propeller" evidence="2">
    <location>
        <begin position="249"/>
        <end position="461"/>
    </location>
</feature>
<evidence type="ECO:0000313" key="3">
    <source>
        <dbReference type="Ensembl" id="ENSCMMP00000011768.1"/>
    </source>
</evidence>
<dbReference type="InterPro" id="IPR001680">
    <property type="entry name" value="WD40_rpt"/>
</dbReference>
<dbReference type="Ensembl" id="ENSCMMT00000012940.1">
    <property type="protein sequence ID" value="ENSCMMP00000011768.1"/>
    <property type="gene ID" value="ENSCMMG00000007408.1"/>
</dbReference>
<dbReference type="InterPro" id="IPR057403">
    <property type="entry name" value="Beta-prop_Aladin"/>
</dbReference>
<dbReference type="AlphaFoldDB" id="A0A8C3BWD1"/>